<dbReference type="Proteomes" id="UP000193067">
    <property type="component" value="Unassembled WGS sequence"/>
</dbReference>
<keyword evidence="2" id="KW-1185">Reference proteome</keyword>
<dbReference type="AlphaFoldDB" id="A0A1Y2J653"/>
<sequence>MRCHVLLVGISYVRKAGLGREIIELSGLSRPVPRTRNGLESWNCFQAISVVWAFLAFCNAALSLGRTVHTPSSHLSLFEKRSIKGPPRHTTQTKREVHLEACALNVYYKRRKASLIIMALLASTHTVDQSSKNGKAMSPMMLSAS</sequence>
<gene>
    <name evidence="1" type="ORF">PYCCODRAFT_6212</name>
</gene>
<evidence type="ECO:0000313" key="1">
    <source>
        <dbReference type="EMBL" id="OSD08274.1"/>
    </source>
</evidence>
<evidence type="ECO:0000313" key="2">
    <source>
        <dbReference type="Proteomes" id="UP000193067"/>
    </source>
</evidence>
<protein>
    <submittedName>
        <fullName evidence="1">Uncharacterized protein</fullName>
    </submittedName>
</protein>
<reference evidence="1 2" key="1">
    <citation type="journal article" date="2015" name="Biotechnol. Biofuels">
        <title>Enhanced degradation of softwood versus hardwood by the white-rot fungus Pycnoporus coccineus.</title>
        <authorList>
            <person name="Couturier M."/>
            <person name="Navarro D."/>
            <person name="Chevret D."/>
            <person name="Henrissat B."/>
            <person name="Piumi F."/>
            <person name="Ruiz-Duenas F.J."/>
            <person name="Martinez A.T."/>
            <person name="Grigoriev I.V."/>
            <person name="Riley R."/>
            <person name="Lipzen A."/>
            <person name="Berrin J.G."/>
            <person name="Master E.R."/>
            <person name="Rosso M.N."/>
        </authorList>
    </citation>
    <scope>NUCLEOTIDE SEQUENCE [LARGE SCALE GENOMIC DNA]</scope>
    <source>
        <strain evidence="1 2">BRFM310</strain>
    </source>
</reference>
<name>A0A1Y2J653_TRAC3</name>
<proteinExistence type="predicted"/>
<accession>A0A1Y2J653</accession>
<dbReference type="EMBL" id="KZ084086">
    <property type="protein sequence ID" value="OSD08274.1"/>
    <property type="molecule type" value="Genomic_DNA"/>
</dbReference>
<organism evidence="1 2">
    <name type="scientific">Trametes coccinea (strain BRFM310)</name>
    <name type="common">Pycnoporus coccineus</name>
    <dbReference type="NCBI Taxonomy" id="1353009"/>
    <lineage>
        <taxon>Eukaryota</taxon>
        <taxon>Fungi</taxon>
        <taxon>Dikarya</taxon>
        <taxon>Basidiomycota</taxon>
        <taxon>Agaricomycotina</taxon>
        <taxon>Agaricomycetes</taxon>
        <taxon>Polyporales</taxon>
        <taxon>Polyporaceae</taxon>
        <taxon>Trametes</taxon>
    </lineage>
</organism>